<dbReference type="PANTHER" id="PTHR11364">
    <property type="entry name" value="THIOSULFATE SULFERTANSFERASE"/>
    <property type="match status" value="1"/>
</dbReference>
<gene>
    <name evidence="5" type="ORF">SERN_0488</name>
</gene>
<keyword evidence="2" id="KW-0677">Repeat</keyword>
<dbReference type="GO" id="GO:0008080">
    <property type="term" value="F:N-acetyltransferase activity"/>
    <property type="evidence" value="ECO:0007669"/>
    <property type="project" value="InterPro"/>
</dbReference>
<dbReference type="RefSeq" id="WP_135848523.1">
    <property type="nucleotide sequence ID" value="NZ_RHPJ01000001.1"/>
</dbReference>
<dbReference type="Gene3D" id="3.40.250.10">
    <property type="entry name" value="Rhodanese-like domain"/>
    <property type="match status" value="2"/>
</dbReference>
<dbReference type="PROSITE" id="PS51186">
    <property type="entry name" value="GNAT"/>
    <property type="match status" value="1"/>
</dbReference>
<dbReference type="InterPro" id="IPR045078">
    <property type="entry name" value="TST/MPST-like"/>
</dbReference>
<dbReference type="CDD" id="cd01449">
    <property type="entry name" value="TST_Repeat_2"/>
    <property type="match status" value="1"/>
</dbReference>
<dbReference type="Pfam" id="PF00581">
    <property type="entry name" value="Rhodanese"/>
    <property type="match status" value="2"/>
</dbReference>
<evidence type="ECO:0000256" key="1">
    <source>
        <dbReference type="ARBA" id="ARBA00022679"/>
    </source>
</evidence>
<dbReference type="InterPro" id="IPR036873">
    <property type="entry name" value="Rhodanese-like_dom_sf"/>
</dbReference>
<dbReference type="CDD" id="cd04301">
    <property type="entry name" value="NAT_SF"/>
    <property type="match status" value="1"/>
</dbReference>
<evidence type="ECO:0000313" key="5">
    <source>
        <dbReference type="EMBL" id="TGO06296.1"/>
    </source>
</evidence>
<keyword evidence="6" id="KW-1185">Reference proteome</keyword>
<keyword evidence="1 5" id="KW-0808">Transferase</keyword>
<dbReference type="Proteomes" id="UP000297318">
    <property type="component" value="Unassembled WGS sequence"/>
</dbReference>
<protein>
    <submittedName>
        <fullName evidence="5">Thiosulfate sulfurtransferase, rhodanese</fullName>
    </submittedName>
</protein>
<dbReference type="PROSITE" id="PS50206">
    <property type="entry name" value="RHODANESE_3"/>
    <property type="match status" value="2"/>
</dbReference>
<comment type="caution">
    <text evidence="5">The sequence shown here is derived from an EMBL/GenBank/DDBJ whole genome shotgun (WGS) entry which is preliminary data.</text>
</comment>
<name>A0A4Z1E2Z3_9MICO</name>
<proteinExistence type="predicted"/>
<dbReference type="Gene3D" id="3.40.630.30">
    <property type="match status" value="1"/>
</dbReference>
<dbReference type="EMBL" id="RHPJ01000001">
    <property type="protein sequence ID" value="TGO06296.1"/>
    <property type="molecule type" value="Genomic_DNA"/>
</dbReference>
<sequence length="449" mass="48201">MTAVRTRALEARDLDRVEELEPELFGVGAWSRQTYEQEIEREDRVYLAAVDEDGTLLGYGGVALDPEWTIMTVGVAPRARRRGVATVLLDALIDAVRDARGTELFLEVRAHDGGAQQLYRNAGFVRVGLRKRYYQPEGADAVVMRLTLARRVGAVGVEVTTGVGDDVAAPAGEARDAVFVDVDAVHTAVWSERPPTVLDVRWALGRDDGREVYGRGHLPGAVFVDLDDDLAAAPSPAAGRHPLPEPEKLQAAARRWGIGTDSSVVVYDDAGGTSAARAWWLLRWAGVRDVRIIDGGLRAWVAAGHHLEDGFVRPRPGDVVVRPGALRTVGADDVADHPGVVLDARDHERFTGEVEPVDPRAGHVPGAVSAPTRANLSPDGWLLEADDLRRRFDALGVRPGVDVAVYCGSGVTAAHQIAVLASLGVDAALYPGSFSQWSNDPGREVATGE</sequence>
<dbReference type="NCBIfam" id="TIGR01575">
    <property type="entry name" value="rimI"/>
    <property type="match status" value="1"/>
</dbReference>
<evidence type="ECO:0000256" key="2">
    <source>
        <dbReference type="ARBA" id="ARBA00022737"/>
    </source>
</evidence>
<accession>A0A4Z1E2Z3</accession>
<dbReference type="CDD" id="cd01448">
    <property type="entry name" value="TST_Repeat_1"/>
    <property type="match status" value="1"/>
</dbReference>
<dbReference type="SMART" id="SM00450">
    <property type="entry name" value="RHOD"/>
    <property type="match status" value="2"/>
</dbReference>
<dbReference type="InterPro" id="IPR000182">
    <property type="entry name" value="GNAT_dom"/>
</dbReference>
<evidence type="ECO:0000259" key="3">
    <source>
        <dbReference type="PROSITE" id="PS50206"/>
    </source>
</evidence>
<dbReference type="InterPro" id="IPR001763">
    <property type="entry name" value="Rhodanese-like_dom"/>
</dbReference>
<reference evidence="5 6" key="1">
    <citation type="submission" date="2018-11" db="EMBL/GenBank/DDBJ databases">
        <title>Complete genome sequencing of the Actinobacteria Serinibacter sp. K3-2.</title>
        <authorList>
            <person name="Rakitin A.L."/>
            <person name="Beletsky A.V."/>
            <person name="Mardanov A.V."/>
            <person name="Ravin N.V."/>
            <person name="Gromova A.S."/>
            <person name="Filippova S.N."/>
            <person name="Gal'Chenko V.F."/>
        </authorList>
    </citation>
    <scope>NUCLEOTIDE SEQUENCE [LARGE SCALE GENOMIC DNA]</scope>
    <source>
        <strain evidence="5 6">K3-2</strain>
    </source>
</reference>
<dbReference type="InterPro" id="IPR016181">
    <property type="entry name" value="Acyl_CoA_acyltransferase"/>
</dbReference>
<dbReference type="AlphaFoldDB" id="A0A4Z1E2Z3"/>
<dbReference type="Pfam" id="PF00583">
    <property type="entry name" value="Acetyltransf_1"/>
    <property type="match status" value="1"/>
</dbReference>
<dbReference type="SUPFAM" id="SSF55729">
    <property type="entry name" value="Acyl-CoA N-acyltransferases (Nat)"/>
    <property type="match status" value="1"/>
</dbReference>
<dbReference type="OrthoDB" id="9770030at2"/>
<evidence type="ECO:0000259" key="4">
    <source>
        <dbReference type="PROSITE" id="PS51186"/>
    </source>
</evidence>
<dbReference type="GO" id="GO:0004792">
    <property type="term" value="F:thiosulfate-cyanide sulfurtransferase activity"/>
    <property type="evidence" value="ECO:0007669"/>
    <property type="project" value="InterPro"/>
</dbReference>
<feature type="domain" description="Rhodanese" evidence="3">
    <location>
        <begin position="191"/>
        <end position="309"/>
    </location>
</feature>
<dbReference type="InterPro" id="IPR001307">
    <property type="entry name" value="Thiosulphate_STrfase_CS"/>
</dbReference>
<dbReference type="PROSITE" id="PS00380">
    <property type="entry name" value="RHODANESE_1"/>
    <property type="match status" value="1"/>
</dbReference>
<feature type="domain" description="Rhodanese" evidence="3">
    <location>
        <begin position="335"/>
        <end position="446"/>
    </location>
</feature>
<dbReference type="SUPFAM" id="SSF52821">
    <property type="entry name" value="Rhodanese/Cell cycle control phosphatase"/>
    <property type="match status" value="2"/>
</dbReference>
<dbReference type="InterPro" id="IPR006464">
    <property type="entry name" value="AcTrfase_RimI/Ard1"/>
</dbReference>
<organism evidence="5 6">
    <name type="scientific">Serinibacter arcticus</name>
    <dbReference type="NCBI Taxonomy" id="1655435"/>
    <lineage>
        <taxon>Bacteria</taxon>
        <taxon>Bacillati</taxon>
        <taxon>Actinomycetota</taxon>
        <taxon>Actinomycetes</taxon>
        <taxon>Micrococcales</taxon>
        <taxon>Beutenbergiaceae</taxon>
        <taxon>Serinibacter</taxon>
    </lineage>
</organism>
<feature type="domain" description="N-acetyltransferase" evidence="4">
    <location>
        <begin position="4"/>
        <end position="149"/>
    </location>
</feature>
<evidence type="ECO:0000313" key="6">
    <source>
        <dbReference type="Proteomes" id="UP000297318"/>
    </source>
</evidence>
<dbReference type="PANTHER" id="PTHR11364:SF27">
    <property type="entry name" value="SULFURTRANSFERASE"/>
    <property type="match status" value="1"/>
</dbReference>